<feature type="domain" description="NADP-dependent oxidoreductase" evidence="1">
    <location>
        <begin position="12"/>
        <end position="299"/>
    </location>
</feature>
<evidence type="ECO:0000313" key="2">
    <source>
        <dbReference type="EMBL" id="RCW40461.1"/>
    </source>
</evidence>
<reference evidence="2 3" key="1">
    <citation type="submission" date="2018-07" db="EMBL/GenBank/DDBJ databases">
        <title>Genomic Encyclopedia of Type Strains, Phase III (KMG-III): the genomes of soil and plant-associated and newly described type strains.</title>
        <authorList>
            <person name="Whitman W."/>
        </authorList>
    </citation>
    <scope>NUCLEOTIDE SEQUENCE [LARGE SCALE GENOMIC DNA]</scope>
    <source>
        <strain evidence="2 3">CECT 8575</strain>
    </source>
</reference>
<dbReference type="EMBL" id="QPJC01000011">
    <property type="protein sequence ID" value="RCW40461.1"/>
    <property type="molecule type" value="Genomic_DNA"/>
</dbReference>
<gene>
    <name evidence="2" type="ORF">DFQ14_111110</name>
</gene>
<organism evidence="2 3">
    <name type="scientific">Halopolyspora algeriensis</name>
    <dbReference type="NCBI Taxonomy" id="1500506"/>
    <lineage>
        <taxon>Bacteria</taxon>
        <taxon>Bacillati</taxon>
        <taxon>Actinomycetota</taxon>
        <taxon>Actinomycetes</taxon>
        <taxon>Actinomycetes incertae sedis</taxon>
        <taxon>Halopolyspora</taxon>
    </lineage>
</organism>
<dbReference type="PANTHER" id="PTHR43312">
    <property type="entry name" value="D-THREO-ALDOSE 1-DEHYDROGENASE"/>
    <property type="match status" value="1"/>
</dbReference>
<dbReference type="OrthoDB" id="5522046at2"/>
<keyword evidence="3" id="KW-1185">Reference proteome</keyword>
<dbReference type="RefSeq" id="WP_114454158.1">
    <property type="nucleotide sequence ID" value="NZ_QPJC01000011.1"/>
</dbReference>
<dbReference type="InterPro" id="IPR036812">
    <property type="entry name" value="NAD(P)_OxRdtase_dom_sf"/>
</dbReference>
<dbReference type="InterPro" id="IPR053135">
    <property type="entry name" value="AKR2_Oxidoreductase"/>
</dbReference>
<sequence>MSEAAREPSERIGVGLAALGRPAYINVGRAGALPDERSVETMRARTGAVLDAAYAHGVRWVDTARSYGSAEQFLAGWLQQRGHGDVTVSSKWGYVYVAEWRVETEVHEVKEHSVERLREQWPATRELLGDHVKLYQVHSLTEDSPLFDDVELQQELARLRDSGVRIGMSTSGAGQAETIERARTLQVGGEPLFSAVQSTWNTLEPSVGPALQHVHDIDWHVLVKETLANGRLAVHPPERLTRIAQRHGVTEDTVALAHVLAQPWADTVLIGPAGVEQLESNLAACSLRLDHEDFDELATLASDPATYWGERAALPWH</sequence>
<proteinExistence type="predicted"/>
<dbReference type="InterPro" id="IPR023210">
    <property type="entry name" value="NADP_OxRdtase_dom"/>
</dbReference>
<comment type="caution">
    <text evidence="2">The sequence shown here is derived from an EMBL/GenBank/DDBJ whole genome shotgun (WGS) entry which is preliminary data.</text>
</comment>
<evidence type="ECO:0000313" key="3">
    <source>
        <dbReference type="Proteomes" id="UP000253495"/>
    </source>
</evidence>
<dbReference type="Gene3D" id="3.20.20.100">
    <property type="entry name" value="NADP-dependent oxidoreductase domain"/>
    <property type="match status" value="1"/>
</dbReference>
<protein>
    <submittedName>
        <fullName evidence="2">Aryl-alcohol dehydrogenase-like predicted oxidoreductase</fullName>
    </submittedName>
</protein>
<evidence type="ECO:0000259" key="1">
    <source>
        <dbReference type="Pfam" id="PF00248"/>
    </source>
</evidence>
<dbReference type="Pfam" id="PF00248">
    <property type="entry name" value="Aldo_ket_red"/>
    <property type="match status" value="1"/>
</dbReference>
<dbReference type="SUPFAM" id="SSF51430">
    <property type="entry name" value="NAD(P)-linked oxidoreductase"/>
    <property type="match status" value="1"/>
</dbReference>
<dbReference type="AlphaFoldDB" id="A0A368VJ77"/>
<name>A0A368VJ77_9ACTN</name>
<accession>A0A368VJ77</accession>
<dbReference type="CDD" id="cd19098">
    <property type="entry name" value="AKR_unchar"/>
    <property type="match status" value="1"/>
</dbReference>
<dbReference type="PANTHER" id="PTHR43312:SF1">
    <property type="entry name" value="NADP-DEPENDENT OXIDOREDUCTASE DOMAIN-CONTAINING PROTEIN"/>
    <property type="match status" value="1"/>
</dbReference>
<dbReference type="Proteomes" id="UP000253495">
    <property type="component" value="Unassembled WGS sequence"/>
</dbReference>